<gene>
    <name evidence="2" type="ORF">SAMN05660197_1971</name>
</gene>
<organism evidence="2 3">
    <name type="scientific">Nitratiruptor tergarcus DSM 16512</name>
    <dbReference type="NCBI Taxonomy" id="1069081"/>
    <lineage>
        <taxon>Bacteria</taxon>
        <taxon>Pseudomonadati</taxon>
        <taxon>Campylobacterota</taxon>
        <taxon>Epsilonproteobacteria</taxon>
        <taxon>Nautiliales</taxon>
        <taxon>Nitratiruptoraceae</taxon>
        <taxon>Nitratiruptor</taxon>
    </lineage>
</organism>
<protein>
    <recommendedName>
        <fullName evidence="4">Cache domain-containing protein</fullName>
    </recommendedName>
</protein>
<dbReference type="CDD" id="cd18773">
    <property type="entry name" value="PDC1_HK_sensor"/>
    <property type="match status" value="1"/>
</dbReference>
<keyword evidence="1" id="KW-1133">Transmembrane helix</keyword>
<proteinExistence type="predicted"/>
<dbReference type="SUPFAM" id="SSF103190">
    <property type="entry name" value="Sensory domain-like"/>
    <property type="match status" value="1"/>
</dbReference>
<feature type="transmembrane region" description="Helical" evidence="1">
    <location>
        <begin position="242"/>
        <end position="265"/>
    </location>
</feature>
<evidence type="ECO:0000313" key="2">
    <source>
        <dbReference type="EMBL" id="SMC10132.1"/>
    </source>
</evidence>
<dbReference type="Proteomes" id="UP000192602">
    <property type="component" value="Unassembled WGS sequence"/>
</dbReference>
<dbReference type="InterPro" id="IPR029151">
    <property type="entry name" value="Sensor-like_sf"/>
</dbReference>
<dbReference type="EMBL" id="FWWZ01000001">
    <property type="protein sequence ID" value="SMC10132.1"/>
    <property type="molecule type" value="Genomic_DNA"/>
</dbReference>
<sequence>MIVTEIEEFSEIRVRARAYLCFLLQRYIPNYVPEPSLDNIINALKILKKELPQAEAFYILDKKGMQIIDAISNNPEYRRGKGINRSMRAYYYRAVREKRCILTDPYPSLLSHNLTVTASYPVYDDNKQLAFIVCVDISLKDLLKLFHPSSIDSYFGHFTKISYSFFSLALLIVAILLLLKGVGSFFIMAFELRHINIKEIFESTILITLSLAIFDLVKTLFEEEVLGRHKKREASDIHKTMIRFLGSIVIALSIEALMLVFKFAIIDPQKIMFAVYLIGAVTLLLFGLSFYLKSISNIKEEE</sequence>
<dbReference type="AlphaFoldDB" id="A0A1W1WVC1"/>
<keyword evidence="1" id="KW-0472">Membrane</keyword>
<feature type="transmembrane region" description="Helical" evidence="1">
    <location>
        <begin position="165"/>
        <end position="188"/>
    </location>
</feature>
<dbReference type="Gene3D" id="3.30.450.20">
    <property type="entry name" value="PAS domain"/>
    <property type="match status" value="1"/>
</dbReference>
<reference evidence="3" key="1">
    <citation type="submission" date="2017-04" db="EMBL/GenBank/DDBJ databases">
        <authorList>
            <person name="Varghese N."/>
            <person name="Submissions S."/>
        </authorList>
    </citation>
    <scope>NUCLEOTIDE SEQUENCE [LARGE SCALE GENOMIC DNA]</scope>
    <source>
        <strain evidence="3">DSM 16512</strain>
    </source>
</reference>
<feature type="transmembrane region" description="Helical" evidence="1">
    <location>
        <begin position="271"/>
        <end position="292"/>
    </location>
</feature>
<dbReference type="STRING" id="1069081.SAMN05660197_1971"/>
<keyword evidence="3" id="KW-1185">Reference proteome</keyword>
<name>A0A1W1WVC1_9BACT</name>
<accession>A0A1W1WVC1</accession>
<dbReference type="OrthoDB" id="5338382at2"/>
<evidence type="ECO:0000313" key="3">
    <source>
        <dbReference type="Proteomes" id="UP000192602"/>
    </source>
</evidence>
<evidence type="ECO:0008006" key="4">
    <source>
        <dbReference type="Google" id="ProtNLM"/>
    </source>
</evidence>
<evidence type="ECO:0000256" key="1">
    <source>
        <dbReference type="SAM" id="Phobius"/>
    </source>
</evidence>
<keyword evidence="1" id="KW-0812">Transmembrane</keyword>
<dbReference type="RefSeq" id="WP_084276507.1">
    <property type="nucleotide sequence ID" value="NZ_AP026671.1"/>
</dbReference>